<keyword evidence="1" id="KW-0472">Membrane</keyword>
<gene>
    <name evidence="2" type="ORF">SCFA_600003</name>
</gene>
<dbReference type="EMBL" id="CAADRN010000362">
    <property type="protein sequence ID" value="VFU18930.1"/>
    <property type="molecule type" value="Genomic_DNA"/>
</dbReference>
<feature type="transmembrane region" description="Helical" evidence="1">
    <location>
        <begin position="6"/>
        <end position="26"/>
    </location>
</feature>
<sequence>MGTKAAISSILIVSGEISFWVGGFILGKELVMKYRRHLNPLRWFKKKKE</sequence>
<reference evidence="2" key="1">
    <citation type="submission" date="2019-03" db="EMBL/GenBank/DDBJ databases">
        <authorList>
            <person name="Hao L."/>
        </authorList>
    </citation>
    <scope>NUCLEOTIDE SEQUENCE</scope>
</reference>
<organism evidence="2">
    <name type="scientific">anaerobic digester metagenome</name>
    <dbReference type="NCBI Taxonomy" id="1263854"/>
    <lineage>
        <taxon>unclassified sequences</taxon>
        <taxon>metagenomes</taxon>
        <taxon>ecological metagenomes</taxon>
    </lineage>
</organism>
<evidence type="ECO:0000313" key="2">
    <source>
        <dbReference type="EMBL" id="VFU18930.1"/>
    </source>
</evidence>
<dbReference type="NCBIfam" id="NF033684">
    <property type="entry name" value="suffix_2_RND"/>
    <property type="match status" value="1"/>
</dbReference>
<dbReference type="InterPro" id="IPR047961">
    <property type="entry name" value="Transp_suffix-like"/>
</dbReference>
<name>A0A485M5S6_9ZZZZ</name>
<dbReference type="AlphaFoldDB" id="A0A485M5S6"/>
<keyword evidence="1" id="KW-0812">Transmembrane</keyword>
<proteinExistence type="predicted"/>
<keyword evidence="1" id="KW-1133">Transmembrane helix</keyword>
<accession>A0A485M5S6</accession>
<protein>
    <submittedName>
        <fullName evidence="2">Uncharacterized protein</fullName>
    </submittedName>
</protein>
<evidence type="ECO:0000256" key="1">
    <source>
        <dbReference type="SAM" id="Phobius"/>
    </source>
</evidence>